<comment type="caution">
    <text evidence="1">The sequence shown here is derived from an EMBL/GenBank/DDBJ whole genome shotgun (WGS) entry which is preliminary data.</text>
</comment>
<evidence type="ECO:0000313" key="2">
    <source>
        <dbReference type="Proteomes" id="UP001375539"/>
    </source>
</evidence>
<gene>
    <name evidence="1" type="ORF">WKI58_35085</name>
</gene>
<dbReference type="Proteomes" id="UP001375539">
    <property type="component" value="Unassembled WGS sequence"/>
</dbReference>
<organism evidence="1 2">
    <name type="scientific">Streptomyces pratisoli</name>
    <dbReference type="NCBI Taxonomy" id="3139917"/>
    <lineage>
        <taxon>Bacteria</taxon>
        <taxon>Bacillati</taxon>
        <taxon>Actinomycetota</taxon>
        <taxon>Actinomycetes</taxon>
        <taxon>Kitasatosporales</taxon>
        <taxon>Streptomycetaceae</taxon>
        <taxon>Streptomyces</taxon>
    </lineage>
</organism>
<name>A0ACC6QTH2_9ACTN</name>
<accession>A0ACC6QTH2</accession>
<evidence type="ECO:0000313" key="1">
    <source>
        <dbReference type="EMBL" id="MEJ8661676.1"/>
    </source>
</evidence>
<dbReference type="EMBL" id="JBBKAI010000002">
    <property type="protein sequence ID" value="MEJ8661676.1"/>
    <property type="molecule type" value="Genomic_DNA"/>
</dbReference>
<keyword evidence="2" id="KW-1185">Reference proteome</keyword>
<sequence>MPRRSRKPRRLVVDGRTYLWTLRHDHCVRESGRSADCRETLTLFPQPSGVGGPLRIVFAEGPDRYVPGGFPMGSGDVGFVRGGSLNLHEPGAVRALLDAACARGWQPGERRAVEVDGWTLLEAAATARAGDARDAADVGDADPAGRVGP</sequence>
<protein>
    <submittedName>
        <fullName evidence="1">Uncharacterized protein</fullName>
    </submittedName>
</protein>
<proteinExistence type="predicted"/>
<reference evidence="1" key="1">
    <citation type="submission" date="2024-03" db="EMBL/GenBank/DDBJ databases">
        <title>Novel Streptomyces species of biotechnological and ecological value are a feature of Machair soil.</title>
        <authorList>
            <person name="Prole J.R."/>
            <person name="Goodfellow M."/>
            <person name="Allenby N."/>
            <person name="Ward A.C."/>
        </authorList>
    </citation>
    <scope>NUCLEOTIDE SEQUENCE</scope>
    <source>
        <strain evidence="1">MS1.AVA.4</strain>
    </source>
</reference>